<evidence type="ECO:0000256" key="4">
    <source>
        <dbReference type="ARBA" id="ARBA00023186"/>
    </source>
</evidence>
<dbReference type="GO" id="GO:0016787">
    <property type="term" value="F:hydrolase activity"/>
    <property type="evidence" value="ECO:0007669"/>
    <property type="project" value="UniProtKB-KW"/>
</dbReference>
<gene>
    <name evidence="5" type="primary">argK</name>
</gene>
<dbReference type="AlphaFoldDB" id="A0A075FGR0"/>
<protein>
    <submittedName>
        <fullName evidence="5">LAO/AO transport system ATPase (ArgK)</fullName>
    </submittedName>
</protein>
<keyword evidence="2" id="KW-0378">Hydrolase</keyword>
<keyword evidence="4" id="KW-0143">Chaperone</keyword>
<dbReference type="GO" id="GO:0005525">
    <property type="term" value="F:GTP binding"/>
    <property type="evidence" value="ECO:0007669"/>
    <property type="project" value="UniProtKB-KW"/>
</dbReference>
<evidence type="ECO:0000256" key="1">
    <source>
        <dbReference type="ARBA" id="ARBA00022741"/>
    </source>
</evidence>
<dbReference type="SUPFAM" id="SSF52540">
    <property type="entry name" value="P-loop containing nucleoside triphosphate hydrolases"/>
    <property type="match status" value="1"/>
</dbReference>
<dbReference type="PANTHER" id="PTHR43087:SF1">
    <property type="entry name" value="LAO_AO TRANSPORT SYSTEM ATPASE"/>
    <property type="match status" value="1"/>
</dbReference>
<dbReference type="EMBL" id="KF900309">
    <property type="protein sequence ID" value="AIE90429.1"/>
    <property type="molecule type" value="Genomic_DNA"/>
</dbReference>
<dbReference type="Pfam" id="PF03308">
    <property type="entry name" value="MeaB"/>
    <property type="match status" value="1"/>
</dbReference>
<evidence type="ECO:0000313" key="5">
    <source>
        <dbReference type="EMBL" id="AIE90429.1"/>
    </source>
</evidence>
<dbReference type="PANTHER" id="PTHR43087">
    <property type="entry name" value="LYSINE/ARGININE/ORNITHINE TRANSPORT SYSTEM KINASE"/>
    <property type="match status" value="1"/>
</dbReference>
<dbReference type="Gene3D" id="3.40.50.300">
    <property type="entry name" value="P-loop containing nucleotide triphosphate hydrolases"/>
    <property type="match status" value="1"/>
</dbReference>
<organism evidence="5">
    <name type="scientific">uncultured marine group II/III euryarchaeote AD1000_03_F11</name>
    <dbReference type="NCBI Taxonomy" id="1457703"/>
    <lineage>
        <taxon>Archaea</taxon>
        <taxon>Methanobacteriati</taxon>
        <taxon>Methanobacteriota</taxon>
        <taxon>environmental samples</taxon>
    </lineage>
</organism>
<accession>A0A075FGR0</accession>
<evidence type="ECO:0000256" key="3">
    <source>
        <dbReference type="ARBA" id="ARBA00023134"/>
    </source>
</evidence>
<name>A0A075FGR0_9EURY</name>
<sequence length="290" mass="31343">MAMGVNEEQILRSALQGSRRDLSRLLSLIESGHEITIPSQKSWTLGVTGPPGVGKSSLIGNFVNYWSSRGDKVAVLAVDPSSPKSGGALLGDRMRMTSADSGDSVFVRSLATRNHPGGLSAYISIMIDCLAACGWDRIVIETVGSGQSDYRIAAFADRILLVDGPDRGDIVQAEKAGIIELADIIAVNKSDMEGSEQAAEAIRSSLSMDENPPTVHLVCSHDGSGVDAMMKDIENCIYEARCRLRARERLISAWDFRLLRHPELNRVLDLLETGSITVEEAVKSLSKSEE</sequence>
<dbReference type="InterPro" id="IPR027417">
    <property type="entry name" value="P-loop_NTPase"/>
</dbReference>
<keyword evidence="3" id="KW-0342">GTP-binding</keyword>
<reference evidence="5" key="1">
    <citation type="journal article" date="2014" name="Genome Biol. Evol.">
        <title>Pangenome evidence for extensive interdomain horizontal transfer affecting lineage core and shell genes in uncultured planktonic thaumarchaeota and euryarchaeota.</title>
        <authorList>
            <person name="Deschamps P."/>
            <person name="Zivanovic Y."/>
            <person name="Moreira D."/>
            <person name="Rodriguez-Valera F."/>
            <person name="Lopez-Garcia P."/>
        </authorList>
    </citation>
    <scope>NUCLEOTIDE SEQUENCE</scope>
</reference>
<proteinExistence type="predicted"/>
<dbReference type="InterPro" id="IPR052040">
    <property type="entry name" value="GTPase/Isobutyryl-CoA_mutase"/>
</dbReference>
<evidence type="ECO:0000256" key="2">
    <source>
        <dbReference type="ARBA" id="ARBA00022801"/>
    </source>
</evidence>
<keyword evidence="1" id="KW-0547">Nucleotide-binding</keyword>